<evidence type="ECO:0000313" key="8">
    <source>
        <dbReference type="Proteomes" id="UP000663854"/>
    </source>
</evidence>
<reference evidence="7" key="1">
    <citation type="submission" date="2021-02" db="EMBL/GenBank/DDBJ databases">
        <authorList>
            <person name="Nowell W R."/>
        </authorList>
    </citation>
    <scope>NUCLEOTIDE SEQUENCE</scope>
</reference>
<evidence type="ECO:0000256" key="1">
    <source>
        <dbReference type="ARBA" id="ARBA00004141"/>
    </source>
</evidence>
<evidence type="ECO:0000313" key="7">
    <source>
        <dbReference type="EMBL" id="CAF0848052.1"/>
    </source>
</evidence>
<evidence type="ECO:0000256" key="4">
    <source>
        <dbReference type="ARBA" id="ARBA00023136"/>
    </source>
</evidence>
<dbReference type="Gene3D" id="3.40.50.300">
    <property type="entry name" value="P-loop containing nucleotide triphosphate hydrolases"/>
    <property type="match status" value="1"/>
</dbReference>
<dbReference type="InterPro" id="IPR036640">
    <property type="entry name" value="ABC1_TM_sf"/>
</dbReference>
<comment type="caution">
    <text evidence="7">The sequence shown here is derived from an EMBL/GenBank/DDBJ whole genome shotgun (WGS) entry which is preliminary data.</text>
</comment>
<dbReference type="GO" id="GO:0005524">
    <property type="term" value="F:ATP binding"/>
    <property type="evidence" value="ECO:0007669"/>
    <property type="project" value="InterPro"/>
</dbReference>
<dbReference type="Proteomes" id="UP000663854">
    <property type="component" value="Unassembled WGS sequence"/>
</dbReference>
<dbReference type="PANTHER" id="PTHR43394">
    <property type="entry name" value="ATP-DEPENDENT PERMEASE MDL1, MITOCHONDRIAL"/>
    <property type="match status" value="1"/>
</dbReference>
<dbReference type="InterPro" id="IPR011527">
    <property type="entry name" value="ABC1_TM_dom"/>
</dbReference>
<organism evidence="7 8">
    <name type="scientific">Rotaria sordida</name>
    <dbReference type="NCBI Taxonomy" id="392033"/>
    <lineage>
        <taxon>Eukaryota</taxon>
        <taxon>Metazoa</taxon>
        <taxon>Spiralia</taxon>
        <taxon>Gnathifera</taxon>
        <taxon>Rotifera</taxon>
        <taxon>Eurotatoria</taxon>
        <taxon>Bdelloidea</taxon>
        <taxon>Philodinida</taxon>
        <taxon>Philodinidae</taxon>
        <taxon>Rotaria</taxon>
    </lineage>
</organism>
<evidence type="ECO:0000256" key="2">
    <source>
        <dbReference type="ARBA" id="ARBA00022692"/>
    </source>
</evidence>
<dbReference type="SUPFAM" id="SSF90123">
    <property type="entry name" value="ABC transporter transmembrane region"/>
    <property type="match status" value="1"/>
</dbReference>
<sequence>MAECQRHSNLHLEYSQIRQEIDWFDYRNAGELSSHLVKNHENIREGFGFRLTDFIIRLSRIIASLIFSFYVGWKLTLIFLSISPLIVLSFNHLIEVIIKYTILELLAYNTANYIAQDVLVAIRTVIAFGEQDKETEQYRKNLSDGKRVSIQKGFILEITRAIVNIVLYSAILQSFAEASDGYVFDINKREKKKNIFRNDGEISSNFIGDTEFKNVYFTYPSRKELSILNGLSVEISSGKAVALCGPSGYGKSITIQLIQRTTTKIRACRQSQRMHR</sequence>
<keyword evidence="3 5" id="KW-1133">Transmembrane helix</keyword>
<keyword evidence="4 5" id="KW-0472">Membrane</keyword>
<feature type="domain" description="ABC transmembrane type-1" evidence="6">
    <location>
        <begin position="17"/>
        <end position="172"/>
    </location>
</feature>
<accession>A0A813VTT3</accession>
<feature type="transmembrane region" description="Helical" evidence="5">
    <location>
        <begin position="77"/>
        <end position="98"/>
    </location>
</feature>
<dbReference type="GO" id="GO:0005743">
    <property type="term" value="C:mitochondrial inner membrane"/>
    <property type="evidence" value="ECO:0007669"/>
    <property type="project" value="TreeGrafter"/>
</dbReference>
<dbReference type="PANTHER" id="PTHR43394:SF27">
    <property type="entry name" value="ATP-DEPENDENT TRANSLOCASE ABCB1-LIKE"/>
    <property type="match status" value="1"/>
</dbReference>
<dbReference type="Gene3D" id="1.20.1560.10">
    <property type="entry name" value="ABC transporter type 1, transmembrane domain"/>
    <property type="match status" value="2"/>
</dbReference>
<protein>
    <recommendedName>
        <fullName evidence="6">ABC transmembrane type-1 domain-containing protein</fullName>
    </recommendedName>
</protein>
<name>A0A813VTT3_9BILA</name>
<keyword evidence="2 5" id="KW-0812">Transmembrane</keyword>
<dbReference type="PROSITE" id="PS50929">
    <property type="entry name" value="ABC_TM1F"/>
    <property type="match status" value="1"/>
</dbReference>
<dbReference type="GO" id="GO:0015421">
    <property type="term" value="F:ABC-type oligopeptide transporter activity"/>
    <property type="evidence" value="ECO:0007669"/>
    <property type="project" value="TreeGrafter"/>
</dbReference>
<dbReference type="SUPFAM" id="SSF52540">
    <property type="entry name" value="P-loop containing nucleoside triphosphate hydrolases"/>
    <property type="match status" value="1"/>
</dbReference>
<evidence type="ECO:0000256" key="3">
    <source>
        <dbReference type="ARBA" id="ARBA00022989"/>
    </source>
</evidence>
<dbReference type="EMBL" id="CAJNOH010000080">
    <property type="protein sequence ID" value="CAF0848052.1"/>
    <property type="molecule type" value="Genomic_DNA"/>
</dbReference>
<evidence type="ECO:0000259" key="6">
    <source>
        <dbReference type="PROSITE" id="PS50929"/>
    </source>
</evidence>
<dbReference type="InterPro" id="IPR027417">
    <property type="entry name" value="P-loop_NTPase"/>
</dbReference>
<gene>
    <name evidence="7" type="ORF">PYM288_LOCUS6914</name>
</gene>
<dbReference type="AlphaFoldDB" id="A0A813VTT3"/>
<dbReference type="GO" id="GO:0090374">
    <property type="term" value="P:oligopeptide export from mitochondrion"/>
    <property type="evidence" value="ECO:0007669"/>
    <property type="project" value="TreeGrafter"/>
</dbReference>
<proteinExistence type="predicted"/>
<dbReference type="Pfam" id="PF00664">
    <property type="entry name" value="ABC_membrane"/>
    <property type="match status" value="1"/>
</dbReference>
<evidence type="ECO:0000256" key="5">
    <source>
        <dbReference type="SAM" id="Phobius"/>
    </source>
</evidence>
<comment type="subcellular location">
    <subcellularLocation>
        <location evidence="1">Membrane</location>
        <topology evidence="1">Multi-pass membrane protein</topology>
    </subcellularLocation>
</comment>
<dbReference type="InterPro" id="IPR039421">
    <property type="entry name" value="Type_1_exporter"/>
</dbReference>